<protein>
    <submittedName>
        <fullName evidence="2">Uncharacterized protein</fullName>
    </submittedName>
</protein>
<keyword evidence="1" id="KW-0175">Coiled coil</keyword>
<organism evidence="2 3">
    <name type="scientific">Chara braunii</name>
    <name type="common">Braun's stonewort</name>
    <dbReference type="NCBI Taxonomy" id="69332"/>
    <lineage>
        <taxon>Eukaryota</taxon>
        <taxon>Viridiplantae</taxon>
        <taxon>Streptophyta</taxon>
        <taxon>Charophyceae</taxon>
        <taxon>Charales</taxon>
        <taxon>Characeae</taxon>
        <taxon>Chara</taxon>
    </lineage>
</organism>
<comment type="caution">
    <text evidence="2">The sequence shown here is derived from an EMBL/GenBank/DDBJ whole genome shotgun (WGS) entry which is preliminary data.</text>
</comment>
<feature type="coiled-coil region" evidence="1">
    <location>
        <begin position="58"/>
        <end position="85"/>
    </location>
</feature>
<proteinExistence type="predicted"/>
<dbReference type="AlphaFoldDB" id="A0A388JZI2"/>
<name>A0A388JZI2_CHABU</name>
<dbReference type="EMBL" id="BFEA01000036">
    <property type="protein sequence ID" value="GBG63219.1"/>
    <property type="molecule type" value="Genomic_DNA"/>
</dbReference>
<evidence type="ECO:0000313" key="3">
    <source>
        <dbReference type="Proteomes" id="UP000265515"/>
    </source>
</evidence>
<reference evidence="2 3" key="1">
    <citation type="journal article" date="2018" name="Cell">
        <title>The Chara Genome: Secondary Complexity and Implications for Plant Terrestrialization.</title>
        <authorList>
            <person name="Nishiyama T."/>
            <person name="Sakayama H."/>
            <person name="Vries J.D."/>
            <person name="Buschmann H."/>
            <person name="Saint-Marcoux D."/>
            <person name="Ullrich K.K."/>
            <person name="Haas F.B."/>
            <person name="Vanderstraeten L."/>
            <person name="Becker D."/>
            <person name="Lang D."/>
            <person name="Vosolsobe S."/>
            <person name="Rombauts S."/>
            <person name="Wilhelmsson P.K.I."/>
            <person name="Janitza P."/>
            <person name="Kern R."/>
            <person name="Heyl A."/>
            <person name="Rumpler F."/>
            <person name="Villalobos L.I.A.C."/>
            <person name="Clay J.M."/>
            <person name="Skokan R."/>
            <person name="Toyoda A."/>
            <person name="Suzuki Y."/>
            <person name="Kagoshima H."/>
            <person name="Schijlen E."/>
            <person name="Tajeshwar N."/>
            <person name="Catarino B."/>
            <person name="Hetherington A.J."/>
            <person name="Saltykova A."/>
            <person name="Bonnot C."/>
            <person name="Breuninger H."/>
            <person name="Symeonidi A."/>
            <person name="Radhakrishnan G.V."/>
            <person name="Van Nieuwerburgh F."/>
            <person name="Deforce D."/>
            <person name="Chang C."/>
            <person name="Karol K.G."/>
            <person name="Hedrich R."/>
            <person name="Ulvskov P."/>
            <person name="Glockner G."/>
            <person name="Delwiche C.F."/>
            <person name="Petrasek J."/>
            <person name="Van de Peer Y."/>
            <person name="Friml J."/>
            <person name="Beilby M."/>
            <person name="Dolan L."/>
            <person name="Kohara Y."/>
            <person name="Sugano S."/>
            <person name="Fujiyama A."/>
            <person name="Delaux P.-M."/>
            <person name="Quint M."/>
            <person name="TheiBen G."/>
            <person name="Hagemann M."/>
            <person name="Harholt J."/>
            <person name="Dunand C."/>
            <person name="Zachgo S."/>
            <person name="Langdale J."/>
            <person name="Maumus F."/>
            <person name="Straeten D.V.D."/>
            <person name="Gould S.B."/>
            <person name="Rensing S.A."/>
        </authorList>
    </citation>
    <scope>NUCLEOTIDE SEQUENCE [LARGE SCALE GENOMIC DNA]</scope>
    <source>
        <strain evidence="2 3">S276</strain>
    </source>
</reference>
<dbReference type="Gramene" id="GBG63219">
    <property type="protein sequence ID" value="GBG63219"/>
    <property type="gene ID" value="CBR_g36988"/>
</dbReference>
<evidence type="ECO:0000313" key="2">
    <source>
        <dbReference type="EMBL" id="GBG63219.1"/>
    </source>
</evidence>
<accession>A0A388JZI2</accession>
<sequence length="90" mass="10339">MSFGDDDTLKTLQETVLQMRQKFHSSEQVKTQVISTLGIVHHENEGLRQQVNVLSSKVEDMVRVNMELQRKNEELAALAREALQTLMTKK</sequence>
<gene>
    <name evidence="2" type="ORF">CBR_g36988</name>
</gene>
<dbReference type="Proteomes" id="UP000265515">
    <property type="component" value="Unassembled WGS sequence"/>
</dbReference>
<keyword evidence="3" id="KW-1185">Reference proteome</keyword>
<evidence type="ECO:0000256" key="1">
    <source>
        <dbReference type="SAM" id="Coils"/>
    </source>
</evidence>